<dbReference type="InterPro" id="IPR023696">
    <property type="entry name" value="Ureohydrolase_dom_sf"/>
</dbReference>
<evidence type="ECO:0008006" key="6">
    <source>
        <dbReference type="Google" id="ProtNLM"/>
    </source>
</evidence>
<dbReference type="PANTHER" id="PTHR11358">
    <property type="entry name" value="ARGINASE/AGMATINASE"/>
    <property type="match status" value="1"/>
</dbReference>
<dbReference type="EMBL" id="QNVH01000027">
    <property type="protein sequence ID" value="TDA38814.1"/>
    <property type="molecule type" value="Genomic_DNA"/>
</dbReference>
<dbReference type="AlphaFoldDB" id="A0A523BD63"/>
<dbReference type="Proteomes" id="UP000315399">
    <property type="component" value="Unassembled WGS sequence"/>
</dbReference>
<comment type="caution">
    <text evidence="4">The sequence shown here is derived from an EMBL/GenBank/DDBJ whole genome shotgun (WGS) entry which is preliminary data.</text>
</comment>
<evidence type="ECO:0000256" key="3">
    <source>
        <dbReference type="PROSITE-ProRule" id="PRU00742"/>
    </source>
</evidence>
<dbReference type="SUPFAM" id="SSF52768">
    <property type="entry name" value="Arginase/deacetylase"/>
    <property type="match status" value="1"/>
</dbReference>
<gene>
    <name evidence="4" type="ORF">DSO08_03475</name>
</gene>
<dbReference type="InterPro" id="IPR006035">
    <property type="entry name" value="Ureohydrolase"/>
</dbReference>
<evidence type="ECO:0000256" key="2">
    <source>
        <dbReference type="ARBA" id="ARBA00022801"/>
    </source>
</evidence>
<sequence length="406" mass="46008">MSWSAFCALFDPDEGRDSIQRKVEDLVKGTRPANPYRAVLDSNEVAGLDIIDCGEVQIESWLSIYPVQEDLFMLTSTNFGIFLDSDGCREYRERVRDYVKVLERPLMIGGDHSLTGGVVEALMERHEDFYLIVFDSHFDGIPSPVRNGLIGYMAETRPDYERFGYKPSDYVFSSTGRKNSYNGGSFLYHLINEGIIEAEKIIVFGPLDYPTEKMEKIQDHRVREFVQVYKGLEKEGVKIVHRGIIDGLGPEEAIKMCVSPKLRTGRAYVSVDLDIGSRSALMGAKFTDICGIKEADIYRALKDLRRDTSSIIGLDLMEIDPWRAGVEIDGLKDRTYSICGNIIRILTEGKIYLEKKYKDVLEKISTKKTLKEVEDKRSLNELIKMGFAGLSGKYVSLLYNGEILFS</sequence>
<dbReference type="GO" id="GO:0033389">
    <property type="term" value="P:putrescine biosynthetic process from arginine, via agmatine"/>
    <property type="evidence" value="ECO:0007669"/>
    <property type="project" value="TreeGrafter"/>
</dbReference>
<name>A0A523BD63_9CREN</name>
<reference evidence="4 5" key="1">
    <citation type="journal article" date="2019" name="Nat. Microbiol.">
        <title>Expanding anaerobic alkane metabolism in the domain of Archaea.</title>
        <authorList>
            <person name="Wang Y."/>
            <person name="Wegener G."/>
            <person name="Hou J."/>
            <person name="Wang F."/>
            <person name="Xiao X."/>
        </authorList>
    </citation>
    <scope>NUCLEOTIDE SEQUENCE [LARGE SCALE GENOMIC DNA]</scope>
    <source>
        <strain evidence="4">WYZ-LMO10</strain>
    </source>
</reference>
<proteinExistence type="inferred from homology"/>
<keyword evidence="2" id="KW-0378">Hydrolase</keyword>
<dbReference type="PANTHER" id="PTHR11358:SF26">
    <property type="entry name" value="GUANIDINO ACID HYDROLASE, MITOCHONDRIAL"/>
    <property type="match status" value="1"/>
</dbReference>
<dbReference type="GO" id="GO:0046872">
    <property type="term" value="F:metal ion binding"/>
    <property type="evidence" value="ECO:0007669"/>
    <property type="project" value="UniProtKB-KW"/>
</dbReference>
<keyword evidence="1" id="KW-0479">Metal-binding</keyword>
<dbReference type="Pfam" id="PF00491">
    <property type="entry name" value="Arginase"/>
    <property type="match status" value="1"/>
</dbReference>
<organism evidence="4 5">
    <name type="scientific">Thermoproteota archaeon</name>
    <dbReference type="NCBI Taxonomy" id="2056631"/>
    <lineage>
        <taxon>Archaea</taxon>
        <taxon>Thermoproteota</taxon>
    </lineage>
</organism>
<evidence type="ECO:0000313" key="5">
    <source>
        <dbReference type="Proteomes" id="UP000315399"/>
    </source>
</evidence>
<dbReference type="Gene3D" id="3.40.800.10">
    <property type="entry name" value="Ureohydrolase domain"/>
    <property type="match status" value="1"/>
</dbReference>
<accession>A0A523BD63</accession>
<dbReference type="GO" id="GO:0008783">
    <property type="term" value="F:agmatinase activity"/>
    <property type="evidence" value="ECO:0007669"/>
    <property type="project" value="TreeGrafter"/>
</dbReference>
<evidence type="ECO:0000313" key="4">
    <source>
        <dbReference type="EMBL" id="TDA38814.1"/>
    </source>
</evidence>
<evidence type="ECO:0000256" key="1">
    <source>
        <dbReference type="ARBA" id="ARBA00022723"/>
    </source>
</evidence>
<dbReference type="PROSITE" id="PS51409">
    <property type="entry name" value="ARGINASE_2"/>
    <property type="match status" value="1"/>
</dbReference>
<protein>
    <recommendedName>
        <fullName evidence="6">Arginase family protein</fullName>
    </recommendedName>
</protein>
<comment type="similarity">
    <text evidence="3">Belongs to the arginase family.</text>
</comment>